<dbReference type="InterPro" id="IPR036390">
    <property type="entry name" value="WH_DNA-bd_sf"/>
</dbReference>
<dbReference type="PRINTS" id="PR00035">
    <property type="entry name" value="HTHGNTR"/>
</dbReference>
<accession>A0A6N8IVY8</accession>
<dbReference type="InterPro" id="IPR008920">
    <property type="entry name" value="TF_FadR/GntR_C"/>
</dbReference>
<dbReference type="SMART" id="SM00345">
    <property type="entry name" value="HTH_GNTR"/>
    <property type="match status" value="1"/>
</dbReference>
<dbReference type="PANTHER" id="PTHR43537">
    <property type="entry name" value="TRANSCRIPTIONAL REGULATOR, GNTR FAMILY"/>
    <property type="match status" value="1"/>
</dbReference>
<dbReference type="SMART" id="SM00895">
    <property type="entry name" value="FCD"/>
    <property type="match status" value="1"/>
</dbReference>
<evidence type="ECO:0000313" key="5">
    <source>
        <dbReference type="EMBL" id="MVQ30133.1"/>
    </source>
</evidence>
<evidence type="ECO:0000256" key="3">
    <source>
        <dbReference type="ARBA" id="ARBA00023163"/>
    </source>
</evidence>
<keyword evidence="3" id="KW-0804">Transcription</keyword>
<keyword evidence="1" id="KW-0805">Transcription regulation</keyword>
<dbReference type="Pfam" id="PF07729">
    <property type="entry name" value="FCD"/>
    <property type="match status" value="1"/>
</dbReference>
<organism evidence="5 6">
    <name type="scientific">Ramlibacter pinisoli</name>
    <dbReference type="NCBI Taxonomy" id="2682844"/>
    <lineage>
        <taxon>Bacteria</taxon>
        <taxon>Pseudomonadati</taxon>
        <taxon>Pseudomonadota</taxon>
        <taxon>Betaproteobacteria</taxon>
        <taxon>Burkholderiales</taxon>
        <taxon>Comamonadaceae</taxon>
        <taxon>Ramlibacter</taxon>
    </lineage>
</organism>
<gene>
    <name evidence="5" type="ORF">GON04_11780</name>
</gene>
<evidence type="ECO:0000313" key="6">
    <source>
        <dbReference type="Proteomes" id="UP000469385"/>
    </source>
</evidence>
<dbReference type="Proteomes" id="UP000469385">
    <property type="component" value="Unassembled WGS sequence"/>
</dbReference>
<evidence type="ECO:0000256" key="2">
    <source>
        <dbReference type="ARBA" id="ARBA00023125"/>
    </source>
</evidence>
<dbReference type="InterPro" id="IPR036388">
    <property type="entry name" value="WH-like_DNA-bd_sf"/>
</dbReference>
<dbReference type="PANTHER" id="PTHR43537:SF5">
    <property type="entry name" value="UXU OPERON TRANSCRIPTIONAL REGULATOR"/>
    <property type="match status" value="1"/>
</dbReference>
<dbReference type="SUPFAM" id="SSF46785">
    <property type="entry name" value="Winged helix' DNA-binding domain"/>
    <property type="match status" value="1"/>
</dbReference>
<reference evidence="5 6" key="1">
    <citation type="submission" date="2019-12" db="EMBL/GenBank/DDBJ databases">
        <authorList>
            <person name="Huq M.A."/>
        </authorList>
    </citation>
    <scope>NUCLEOTIDE SEQUENCE [LARGE SCALE GENOMIC DNA]</scope>
    <source>
        <strain evidence="5 6">MAH-25</strain>
    </source>
</reference>
<dbReference type="RefSeq" id="WP_157398052.1">
    <property type="nucleotide sequence ID" value="NZ_WSEL01000003.1"/>
</dbReference>
<protein>
    <submittedName>
        <fullName evidence="5">FCD domain-containing protein</fullName>
    </submittedName>
</protein>
<proteinExistence type="predicted"/>
<dbReference type="GO" id="GO:0003700">
    <property type="term" value="F:DNA-binding transcription factor activity"/>
    <property type="evidence" value="ECO:0007669"/>
    <property type="project" value="InterPro"/>
</dbReference>
<dbReference type="SUPFAM" id="SSF48008">
    <property type="entry name" value="GntR ligand-binding domain-like"/>
    <property type="match status" value="1"/>
</dbReference>
<evidence type="ECO:0000259" key="4">
    <source>
        <dbReference type="PROSITE" id="PS50949"/>
    </source>
</evidence>
<evidence type="ECO:0000256" key="1">
    <source>
        <dbReference type="ARBA" id="ARBA00023015"/>
    </source>
</evidence>
<feature type="domain" description="HTH gntR-type" evidence="4">
    <location>
        <begin position="1"/>
        <end position="69"/>
    </location>
</feature>
<keyword evidence="2" id="KW-0238">DNA-binding</keyword>
<dbReference type="CDD" id="cd07377">
    <property type="entry name" value="WHTH_GntR"/>
    <property type="match status" value="1"/>
</dbReference>
<comment type="caution">
    <text evidence="5">The sequence shown here is derived from an EMBL/GenBank/DDBJ whole genome shotgun (WGS) entry which is preliminary data.</text>
</comment>
<dbReference type="PROSITE" id="PS50949">
    <property type="entry name" value="HTH_GNTR"/>
    <property type="match status" value="1"/>
</dbReference>
<dbReference type="InterPro" id="IPR011711">
    <property type="entry name" value="GntR_C"/>
</dbReference>
<dbReference type="GO" id="GO:0003677">
    <property type="term" value="F:DNA binding"/>
    <property type="evidence" value="ECO:0007669"/>
    <property type="project" value="UniProtKB-KW"/>
</dbReference>
<dbReference type="AlphaFoldDB" id="A0A6N8IVY8"/>
<dbReference type="EMBL" id="WSEL01000003">
    <property type="protein sequence ID" value="MVQ30133.1"/>
    <property type="molecule type" value="Genomic_DNA"/>
</dbReference>
<dbReference type="Gene3D" id="1.10.10.10">
    <property type="entry name" value="Winged helix-like DNA-binding domain superfamily/Winged helix DNA-binding domain"/>
    <property type="match status" value="1"/>
</dbReference>
<keyword evidence="6" id="KW-1185">Reference proteome</keyword>
<dbReference type="Gene3D" id="1.20.120.530">
    <property type="entry name" value="GntR ligand-binding domain-like"/>
    <property type="match status" value="1"/>
</dbReference>
<sequence>MNTASGLREYILDSLRAHRWQTGDRLPTERALCEQFGISRTSVRRVLGELKDLGVISQTVGSGTYVTQQAGAVVNGMAAVDPVRQTSPAELMEARLSLEPAILEMVIGNATTADFEQMDACCDRAEAATTLEDFEHWDGMLHEAIAAAAHNSFVSNVFQLMNQVRNQGEWGVLKKRSVTPERRLQYQAEHRELVQALKRRDVHEARAVATEHLLRVQRNLLRP</sequence>
<name>A0A6N8IVY8_9BURK</name>
<dbReference type="Pfam" id="PF00392">
    <property type="entry name" value="GntR"/>
    <property type="match status" value="1"/>
</dbReference>
<dbReference type="InterPro" id="IPR000524">
    <property type="entry name" value="Tscrpt_reg_HTH_GntR"/>
</dbReference>